<evidence type="ECO:0000313" key="6">
    <source>
        <dbReference type="EMBL" id="MFC3196604.1"/>
    </source>
</evidence>
<comment type="caution">
    <text evidence="6">The sequence shown here is derived from an EMBL/GenBank/DDBJ whole genome shotgun (WGS) entry which is preliminary data.</text>
</comment>
<dbReference type="RefSeq" id="WP_379019471.1">
    <property type="nucleotide sequence ID" value="NZ_JBHRTA010000008.1"/>
</dbReference>
<dbReference type="Pfam" id="PF04357">
    <property type="entry name" value="TamB"/>
    <property type="match status" value="1"/>
</dbReference>
<evidence type="ECO:0000259" key="5">
    <source>
        <dbReference type="Pfam" id="PF04357"/>
    </source>
</evidence>
<evidence type="ECO:0000256" key="1">
    <source>
        <dbReference type="ARBA" id="ARBA00004167"/>
    </source>
</evidence>
<keyword evidence="7" id="KW-1185">Reference proteome</keyword>
<keyword evidence="4" id="KW-0472">Membrane</keyword>
<gene>
    <name evidence="6" type="ORF">ACFOET_03170</name>
</gene>
<evidence type="ECO:0000256" key="2">
    <source>
        <dbReference type="ARBA" id="ARBA00022692"/>
    </source>
</evidence>
<keyword evidence="3" id="KW-1133">Transmembrane helix</keyword>
<comment type="subcellular location">
    <subcellularLocation>
        <location evidence="1">Membrane</location>
        <topology evidence="1">Single-pass membrane protein</topology>
    </subcellularLocation>
</comment>
<accession>A0ABV7JIC4</accession>
<feature type="domain" description="Translocation and assembly module TamB C-terminal" evidence="5">
    <location>
        <begin position="1017"/>
        <end position="1435"/>
    </location>
</feature>
<protein>
    <submittedName>
        <fullName evidence="6">Translocation/assembly module TamB domain-containing protein</fullName>
    </submittedName>
</protein>
<evidence type="ECO:0000256" key="4">
    <source>
        <dbReference type="ARBA" id="ARBA00023136"/>
    </source>
</evidence>
<organism evidence="6 7">
    <name type="scientific">Parapedobacter deserti</name>
    <dbReference type="NCBI Taxonomy" id="1912957"/>
    <lineage>
        <taxon>Bacteria</taxon>
        <taxon>Pseudomonadati</taxon>
        <taxon>Bacteroidota</taxon>
        <taxon>Sphingobacteriia</taxon>
        <taxon>Sphingobacteriales</taxon>
        <taxon>Sphingobacteriaceae</taxon>
        <taxon>Parapedobacter</taxon>
    </lineage>
</organism>
<proteinExistence type="predicted"/>
<evidence type="ECO:0000256" key="3">
    <source>
        <dbReference type="ARBA" id="ARBA00022989"/>
    </source>
</evidence>
<dbReference type="Proteomes" id="UP001595526">
    <property type="component" value="Unassembled WGS sequence"/>
</dbReference>
<name>A0ABV7JIC4_9SPHI</name>
<dbReference type="InterPro" id="IPR007452">
    <property type="entry name" value="TamB_C"/>
</dbReference>
<dbReference type="EMBL" id="JBHRTA010000008">
    <property type="protein sequence ID" value="MFC3196604.1"/>
    <property type="molecule type" value="Genomic_DNA"/>
</dbReference>
<evidence type="ECO:0000313" key="7">
    <source>
        <dbReference type="Proteomes" id="UP001595526"/>
    </source>
</evidence>
<keyword evidence="2" id="KW-0812">Transmembrane</keyword>
<reference evidence="7" key="1">
    <citation type="journal article" date="2019" name="Int. J. Syst. Evol. Microbiol.">
        <title>The Global Catalogue of Microorganisms (GCM) 10K type strain sequencing project: providing services to taxonomists for standard genome sequencing and annotation.</title>
        <authorList>
            <consortium name="The Broad Institute Genomics Platform"/>
            <consortium name="The Broad Institute Genome Sequencing Center for Infectious Disease"/>
            <person name="Wu L."/>
            <person name="Ma J."/>
        </authorList>
    </citation>
    <scope>NUCLEOTIDE SEQUENCE [LARGE SCALE GENOMIC DNA]</scope>
    <source>
        <strain evidence="7">KCTC 52416</strain>
    </source>
</reference>
<sequence>MNKIIKKILKIALWTLTGLVLLLSGVICLLQYQQVQTYLAKKAVTYLAGELRTTVSLERLYFMPFSKLVLNGLYIADRSGDTLLYADEAIASVDLWKLRNREVIIKQVKIADGHFYVKQDAEGTNLSFIADYFRAEPSASSSGGRIALDIRSVILSNVSFGYKHAESRPATTGINFRDILLTGLNGSFTDINFTDHLFKSTIRNLKLRDKSGFILRELNASAVVDSGRLALSELYMETNRSRLRDYLLLEYDGFSAFSHFVDSVSATLDLRDARIHSQDIAFFAPDIGRIHFDLAVTGSFSGKVSSITARRTTLQLGNSTRLAGDFTISGLPDIERAVFDMQLSRLLTNSQDIEYLIPQLGNSTPLKLPALFERLGALSYQGRLSGYYYDFIAEGTLETALGTVNTDINLHIRDGGRYAGRLTADDFALGTLLQHSQIGKSEFDLLVEGTGFAVNHINSKVEGHITHLDFRGYRYRHIDLQGEFAEMLFAGHMKVDDPNLRLDFDGGINFNPDQPEYAFDATVAYAHLRNIQLYDKSAIVIEGTTIASNFNGNTLNSVQGSLAIRDLRFQADSNRYAVDSLLLTASGNEGHRVIHLGSDIADGTMNGEIDLNTLSGYFKSVAMQYAPSLELEITPPGKQAFDLNLTIKDFEPLAPLLAPRMALPDGALISARFSTASHTADLNFLAPRLTYGNISVSRLIVDESANGDALRLLVTADRISAADSLYIDNVNLSNVVARDSLHINLKLSDNTASNQLDFNALATFKKGMPILMQVLPSAIKLNSESWQLNEDSQFHLADGKLIIKNLEIASDRQVAQLDGTISADANDKASITFSNFNLSTFTPLTLSSGIELSGELNGQMNISSVLKNPYAVADMEAKNVHFNHTELGDLLLRANFDRISELVNVKLEATRGSMKTMVATGTYNAAAENDKLDVNASLNQSELQIFQPFFSKLVSDISGTVSADLHVTGSVTDPRISGKCRFHDAKFTVNYLKTAYKINDEVSLANSTLVLNNLIITDPRDNKAIANGEVDLRNPLVPVIDITVDAADFLVLNTTFRDNPLYYGTAYGTGRFVFDGPTTAMNIHIQARTGGNTSFFIPLNAGGTISDDDFIRFVRHDTVKAPQPRTRLFRGLGMSMDLQITPEAEISLFTDLGELSGRGEGLISMRISSLGDFEMFGDYAINSGKFTFTAQDFINKIFDINQGGSIRWTGQPADATINLTAVYAQRTSLGPLYNAAGREAVEQRVLAHAEMHLNGSLTRPDITFGLNFPNDSYVKDELQSYLSDANNVNQQALSLIVRRSFAPGSATDFSRELNNTLLSAGTELAFNQLNNLIAQSLRLNFMDLNIRSLNEASASVRLFNDRLIFTGGITDRRNLNDLNVFSDRVVTDAELLYLIRKDGRLVLRGSNRLNSRNFLPLTINENYVSALGLVYRQEFYTFQEYFRRLFTIRRETEAEEKQDQ</sequence>
<dbReference type="PANTHER" id="PTHR36985:SF1">
    <property type="entry name" value="TRANSLOCATION AND ASSEMBLY MODULE SUBUNIT TAMB"/>
    <property type="match status" value="1"/>
</dbReference>
<dbReference type="PANTHER" id="PTHR36985">
    <property type="entry name" value="TRANSLOCATION AND ASSEMBLY MODULE SUBUNIT TAMB"/>
    <property type="match status" value="1"/>
</dbReference>